<protein>
    <submittedName>
        <fullName evidence="2">Uncharacterized protein</fullName>
    </submittedName>
</protein>
<dbReference type="AlphaFoldDB" id="A0A2W4XDJ8"/>
<evidence type="ECO:0000313" key="2">
    <source>
        <dbReference type="EMBL" id="PZO33971.1"/>
    </source>
</evidence>
<evidence type="ECO:0000313" key="3">
    <source>
        <dbReference type="Proteomes" id="UP000249081"/>
    </source>
</evidence>
<reference evidence="3" key="1">
    <citation type="submission" date="2018-04" db="EMBL/GenBank/DDBJ databases">
        <authorList>
            <person name="Cornet L."/>
        </authorList>
    </citation>
    <scope>NUCLEOTIDE SEQUENCE [LARGE SCALE GENOMIC DNA]</scope>
</reference>
<reference evidence="2 3" key="2">
    <citation type="submission" date="2018-06" db="EMBL/GenBank/DDBJ databases">
        <title>Metagenomic assembly of (sub)arctic Cyanobacteria and their associated microbiome from non-axenic cultures.</title>
        <authorList>
            <person name="Baurain D."/>
        </authorList>
    </citation>
    <scope>NUCLEOTIDE SEQUENCE [LARGE SCALE GENOMIC DNA]</scope>
    <source>
        <strain evidence="2">ULC041bin1</strain>
    </source>
</reference>
<sequence length="74" mass="8716">MPWPFFSSDDCDDDTRDQLNNNCKEGVDPRSVWDDWGDREVDHKTSTQDDVKASTEEETEEYYNGNRPSGWWPL</sequence>
<gene>
    <name evidence="2" type="ORF">DCF17_21210</name>
</gene>
<comment type="caution">
    <text evidence="2">The sequence shown here is derived from an EMBL/GenBank/DDBJ whole genome shotgun (WGS) entry which is preliminary data.</text>
</comment>
<organism evidence="2 3">
    <name type="scientific">Shackletoniella antarctica</name>
    <dbReference type="NCBI Taxonomy" id="268115"/>
    <lineage>
        <taxon>Bacteria</taxon>
        <taxon>Bacillati</taxon>
        <taxon>Cyanobacteriota</taxon>
        <taxon>Cyanophyceae</taxon>
        <taxon>Oculatellales</taxon>
        <taxon>Oculatellaceae</taxon>
        <taxon>Shackletoniella</taxon>
    </lineage>
</organism>
<feature type="region of interest" description="Disordered" evidence="1">
    <location>
        <begin position="1"/>
        <end position="74"/>
    </location>
</feature>
<accession>A0A2W4XDJ8</accession>
<proteinExistence type="predicted"/>
<dbReference type="Proteomes" id="UP000249081">
    <property type="component" value="Unassembled WGS sequence"/>
</dbReference>
<evidence type="ECO:0000256" key="1">
    <source>
        <dbReference type="SAM" id="MobiDB-lite"/>
    </source>
</evidence>
<feature type="compositionally biased region" description="Basic and acidic residues" evidence="1">
    <location>
        <begin position="25"/>
        <end position="55"/>
    </location>
</feature>
<name>A0A2W4XDJ8_9CYAN</name>
<dbReference type="EMBL" id="QBMN01000228">
    <property type="protein sequence ID" value="PZO33971.1"/>
    <property type="molecule type" value="Genomic_DNA"/>
</dbReference>